<organism evidence="1">
    <name type="scientific">marine sediment metagenome</name>
    <dbReference type="NCBI Taxonomy" id="412755"/>
    <lineage>
        <taxon>unclassified sequences</taxon>
        <taxon>metagenomes</taxon>
        <taxon>ecological metagenomes</taxon>
    </lineage>
</organism>
<comment type="caution">
    <text evidence="1">The sequence shown here is derived from an EMBL/GenBank/DDBJ whole genome shotgun (WGS) entry which is preliminary data.</text>
</comment>
<evidence type="ECO:0000313" key="1">
    <source>
        <dbReference type="EMBL" id="GAI49655.1"/>
    </source>
</evidence>
<gene>
    <name evidence="1" type="ORF">S06H3_61092</name>
</gene>
<name>X1QF48_9ZZZZ</name>
<proteinExistence type="predicted"/>
<evidence type="ECO:0008006" key="2">
    <source>
        <dbReference type="Google" id="ProtNLM"/>
    </source>
</evidence>
<sequence length="67" mass="6874">VDHISGGGISATNFGIGVGIGIEFLSSSYVSPKIGGGFTYSISSMDGFSSSLISFGASFGVRFSWIR</sequence>
<feature type="non-terminal residue" evidence="1">
    <location>
        <position position="1"/>
    </location>
</feature>
<protein>
    <recommendedName>
        <fullName evidence="2">Outer membrane protein beta-barrel domain-containing protein</fullName>
    </recommendedName>
</protein>
<reference evidence="1" key="1">
    <citation type="journal article" date="2014" name="Front. Microbiol.">
        <title>High frequency of phylogenetically diverse reductive dehalogenase-homologous genes in deep subseafloor sedimentary metagenomes.</title>
        <authorList>
            <person name="Kawai M."/>
            <person name="Futagami T."/>
            <person name="Toyoda A."/>
            <person name="Takaki Y."/>
            <person name="Nishi S."/>
            <person name="Hori S."/>
            <person name="Arai W."/>
            <person name="Tsubouchi T."/>
            <person name="Morono Y."/>
            <person name="Uchiyama I."/>
            <person name="Ito T."/>
            <person name="Fujiyama A."/>
            <person name="Inagaki F."/>
            <person name="Takami H."/>
        </authorList>
    </citation>
    <scope>NUCLEOTIDE SEQUENCE</scope>
    <source>
        <strain evidence="1">Expedition CK06-06</strain>
    </source>
</reference>
<dbReference type="EMBL" id="BARV01039979">
    <property type="protein sequence ID" value="GAI49655.1"/>
    <property type="molecule type" value="Genomic_DNA"/>
</dbReference>
<dbReference type="AlphaFoldDB" id="X1QF48"/>
<accession>X1QF48</accession>